<feature type="region of interest" description="Disordered" evidence="1">
    <location>
        <begin position="1"/>
        <end position="21"/>
    </location>
</feature>
<accession>A0A9J6FG21</accession>
<proteinExistence type="predicted"/>
<dbReference type="AlphaFoldDB" id="A0A9J6FG21"/>
<organism evidence="2 3">
    <name type="scientific">Haemaphysalis longicornis</name>
    <name type="common">Bush tick</name>
    <dbReference type="NCBI Taxonomy" id="44386"/>
    <lineage>
        <taxon>Eukaryota</taxon>
        <taxon>Metazoa</taxon>
        <taxon>Ecdysozoa</taxon>
        <taxon>Arthropoda</taxon>
        <taxon>Chelicerata</taxon>
        <taxon>Arachnida</taxon>
        <taxon>Acari</taxon>
        <taxon>Parasitiformes</taxon>
        <taxon>Ixodida</taxon>
        <taxon>Ixodoidea</taxon>
        <taxon>Ixodidae</taxon>
        <taxon>Haemaphysalinae</taxon>
        <taxon>Haemaphysalis</taxon>
    </lineage>
</organism>
<dbReference type="EMBL" id="JABSTR010000001">
    <property type="protein sequence ID" value="KAH9360972.1"/>
    <property type="molecule type" value="Genomic_DNA"/>
</dbReference>
<comment type="caution">
    <text evidence="2">The sequence shown here is derived from an EMBL/GenBank/DDBJ whole genome shotgun (WGS) entry which is preliminary data.</text>
</comment>
<protein>
    <submittedName>
        <fullName evidence="2">Uncharacterized protein</fullName>
    </submittedName>
</protein>
<feature type="region of interest" description="Disordered" evidence="1">
    <location>
        <begin position="70"/>
        <end position="95"/>
    </location>
</feature>
<evidence type="ECO:0000256" key="1">
    <source>
        <dbReference type="SAM" id="MobiDB-lite"/>
    </source>
</evidence>
<name>A0A9J6FG21_HAELO</name>
<keyword evidence="3" id="KW-1185">Reference proteome</keyword>
<evidence type="ECO:0000313" key="2">
    <source>
        <dbReference type="EMBL" id="KAH9360972.1"/>
    </source>
</evidence>
<dbReference type="Proteomes" id="UP000821853">
    <property type="component" value="Chromosome 1"/>
</dbReference>
<gene>
    <name evidence="2" type="ORF">HPB48_019574</name>
</gene>
<sequence>MFGWSEESVRRASSPQRGRQEWWARTKKTFVKASRSRDGACPGPGETVGRVAVAVCPGQSTVLGLFLTGPLPLPPPPANRGSRDSGCGRSPRSRCSWKGRRAFSRLPYRNSRRPRRLRDLGAEYICALRPRPKEGVAVNHGCFTHRTPLFTHAFGEEYVVPPLKV</sequence>
<reference evidence="2 3" key="1">
    <citation type="journal article" date="2020" name="Cell">
        <title>Large-Scale Comparative Analyses of Tick Genomes Elucidate Their Genetic Diversity and Vector Capacities.</title>
        <authorList>
            <consortium name="Tick Genome and Microbiome Consortium (TIGMIC)"/>
            <person name="Jia N."/>
            <person name="Wang J."/>
            <person name="Shi W."/>
            <person name="Du L."/>
            <person name="Sun Y."/>
            <person name="Zhan W."/>
            <person name="Jiang J.F."/>
            <person name="Wang Q."/>
            <person name="Zhang B."/>
            <person name="Ji P."/>
            <person name="Bell-Sakyi L."/>
            <person name="Cui X.M."/>
            <person name="Yuan T.T."/>
            <person name="Jiang B.G."/>
            <person name="Yang W.F."/>
            <person name="Lam T.T."/>
            <person name="Chang Q.C."/>
            <person name="Ding S.J."/>
            <person name="Wang X.J."/>
            <person name="Zhu J.G."/>
            <person name="Ruan X.D."/>
            <person name="Zhao L."/>
            <person name="Wei J.T."/>
            <person name="Ye R.Z."/>
            <person name="Que T.C."/>
            <person name="Du C.H."/>
            <person name="Zhou Y.H."/>
            <person name="Cheng J.X."/>
            <person name="Dai P.F."/>
            <person name="Guo W.B."/>
            <person name="Han X.H."/>
            <person name="Huang E.J."/>
            <person name="Li L.F."/>
            <person name="Wei W."/>
            <person name="Gao Y.C."/>
            <person name="Liu J.Z."/>
            <person name="Shao H.Z."/>
            <person name="Wang X."/>
            <person name="Wang C.C."/>
            <person name="Yang T.C."/>
            <person name="Huo Q.B."/>
            <person name="Li W."/>
            <person name="Chen H.Y."/>
            <person name="Chen S.E."/>
            <person name="Zhou L.G."/>
            <person name="Ni X.B."/>
            <person name="Tian J.H."/>
            <person name="Sheng Y."/>
            <person name="Liu T."/>
            <person name="Pan Y.S."/>
            <person name="Xia L.Y."/>
            <person name="Li J."/>
            <person name="Zhao F."/>
            <person name="Cao W.C."/>
        </authorList>
    </citation>
    <scope>NUCLEOTIDE SEQUENCE [LARGE SCALE GENOMIC DNA]</scope>
    <source>
        <strain evidence="2">HaeL-2018</strain>
    </source>
</reference>
<dbReference type="VEuPathDB" id="VectorBase:HLOH_060367"/>
<evidence type="ECO:0000313" key="3">
    <source>
        <dbReference type="Proteomes" id="UP000821853"/>
    </source>
</evidence>